<dbReference type="HOGENOM" id="CLU_048478_2_1_7"/>
<organism evidence="3 4">
    <name type="scientific">Haliangium ochraceum (strain DSM 14365 / JCM 11303 / SMP-2)</name>
    <dbReference type="NCBI Taxonomy" id="502025"/>
    <lineage>
        <taxon>Bacteria</taxon>
        <taxon>Pseudomonadati</taxon>
        <taxon>Myxococcota</taxon>
        <taxon>Polyangia</taxon>
        <taxon>Haliangiales</taxon>
        <taxon>Kofleriaceae</taxon>
        <taxon>Haliangium</taxon>
    </lineage>
</organism>
<dbReference type="AlphaFoldDB" id="D0LKB7"/>
<dbReference type="OrthoDB" id="9784009at2"/>
<evidence type="ECO:0000256" key="1">
    <source>
        <dbReference type="SAM" id="MobiDB-lite"/>
    </source>
</evidence>
<name>D0LKB7_HALO1</name>
<dbReference type="SMART" id="SM00849">
    <property type="entry name" value="Lactamase_B"/>
    <property type="match status" value="1"/>
</dbReference>
<dbReference type="EMBL" id="CP001804">
    <property type="protein sequence ID" value="ACY13151.1"/>
    <property type="molecule type" value="Genomic_DNA"/>
</dbReference>
<reference evidence="3 4" key="1">
    <citation type="journal article" date="2010" name="Stand. Genomic Sci.">
        <title>Complete genome sequence of Haliangium ochraceum type strain (SMP-2).</title>
        <authorList>
            <consortium name="US DOE Joint Genome Institute (JGI-PGF)"/>
            <person name="Ivanova N."/>
            <person name="Daum C."/>
            <person name="Lang E."/>
            <person name="Abt B."/>
            <person name="Kopitz M."/>
            <person name="Saunders E."/>
            <person name="Lapidus A."/>
            <person name="Lucas S."/>
            <person name="Glavina Del Rio T."/>
            <person name="Nolan M."/>
            <person name="Tice H."/>
            <person name="Copeland A."/>
            <person name="Cheng J.F."/>
            <person name="Chen F."/>
            <person name="Bruce D."/>
            <person name="Goodwin L."/>
            <person name="Pitluck S."/>
            <person name="Mavromatis K."/>
            <person name="Pati A."/>
            <person name="Mikhailova N."/>
            <person name="Chen A."/>
            <person name="Palaniappan K."/>
            <person name="Land M."/>
            <person name="Hauser L."/>
            <person name="Chang Y.J."/>
            <person name="Jeffries C.D."/>
            <person name="Detter J.C."/>
            <person name="Brettin T."/>
            <person name="Rohde M."/>
            <person name="Goker M."/>
            <person name="Bristow J."/>
            <person name="Markowitz V."/>
            <person name="Eisen J.A."/>
            <person name="Hugenholtz P."/>
            <person name="Kyrpides N.C."/>
            <person name="Klenk H.P."/>
        </authorList>
    </citation>
    <scope>NUCLEOTIDE SEQUENCE [LARGE SCALE GENOMIC DNA]</scope>
    <source>
        <strain evidence="4">DSM 14365 / CIP 107738 / JCM 11303 / AJ 13395 / SMP-2</strain>
    </source>
</reference>
<dbReference type="Pfam" id="PF17778">
    <property type="entry name" value="WHD_BLACT"/>
    <property type="match status" value="1"/>
</dbReference>
<dbReference type="Proteomes" id="UP000001880">
    <property type="component" value="Chromosome"/>
</dbReference>
<proteinExistence type="predicted"/>
<sequence length="315" mass="33826">MDELYRQVRSHLAQPSPPGSADPPRAEEVERPRTVAPGVVVFPVRTPTLPPATHTNCYAIGDREIVLIDPASPDPGEQSALDACVDAWAHDGRRVVAVWLTHHHGDHIGGAAHVAARLKVPIAAHAATAKHIAHRVEVDELLDDGHTLELAGSPACRLRAVFTPGHASGHLCFFEEHSRVLVAGDMVAGVGSILIEPGDGNMSLYLDSLARMKALDASMLLPAHGPMIENPNEKLDAYVRHRLWREERIAAALESLGSAANAALLPLAYADVPPLLYPLAERSLTAHLLKLVADGRIVQFGDTWRTLALGGTSHE</sequence>
<dbReference type="InterPro" id="IPR001279">
    <property type="entry name" value="Metallo-B-lactamas"/>
</dbReference>
<dbReference type="STRING" id="502025.Hoch_0512"/>
<evidence type="ECO:0000313" key="3">
    <source>
        <dbReference type="EMBL" id="ACY13151.1"/>
    </source>
</evidence>
<dbReference type="Gene3D" id="3.60.15.10">
    <property type="entry name" value="Ribonuclease Z/Hydroxyacylglutathione hydrolase-like"/>
    <property type="match status" value="1"/>
</dbReference>
<gene>
    <name evidence="3" type="ordered locus">Hoch_0512</name>
</gene>
<feature type="domain" description="Metallo-beta-lactamase" evidence="2">
    <location>
        <begin position="54"/>
        <end position="224"/>
    </location>
</feature>
<protein>
    <submittedName>
        <fullName evidence="3">Beta-lactamase domain protein</fullName>
    </submittedName>
</protein>
<dbReference type="KEGG" id="hoh:Hoch_0512"/>
<dbReference type="InterPro" id="IPR041516">
    <property type="entry name" value="LACTB2_WH"/>
</dbReference>
<dbReference type="InterPro" id="IPR036388">
    <property type="entry name" value="WH-like_DNA-bd_sf"/>
</dbReference>
<evidence type="ECO:0000259" key="2">
    <source>
        <dbReference type="SMART" id="SM00849"/>
    </source>
</evidence>
<dbReference type="PANTHER" id="PTHR23131">
    <property type="entry name" value="ENDORIBONUCLEASE LACTB2"/>
    <property type="match status" value="1"/>
</dbReference>
<keyword evidence="4" id="KW-1185">Reference proteome</keyword>
<dbReference type="PANTHER" id="PTHR23131:SF0">
    <property type="entry name" value="ENDORIBONUCLEASE LACTB2"/>
    <property type="match status" value="1"/>
</dbReference>
<feature type="region of interest" description="Disordered" evidence="1">
    <location>
        <begin position="1"/>
        <end position="32"/>
    </location>
</feature>
<dbReference type="SUPFAM" id="SSF56281">
    <property type="entry name" value="Metallo-hydrolase/oxidoreductase"/>
    <property type="match status" value="1"/>
</dbReference>
<dbReference type="eggNOG" id="COG0491">
    <property type="taxonomic scope" value="Bacteria"/>
</dbReference>
<dbReference type="RefSeq" id="WP_012825778.1">
    <property type="nucleotide sequence ID" value="NC_013440.1"/>
</dbReference>
<dbReference type="Pfam" id="PF00753">
    <property type="entry name" value="Lactamase_B"/>
    <property type="match status" value="1"/>
</dbReference>
<accession>D0LKB7</accession>
<evidence type="ECO:0000313" key="4">
    <source>
        <dbReference type="Proteomes" id="UP000001880"/>
    </source>
</evidence>
<dbReference type="Gene3D" id="1.10.10.10">
    <property type="entry name" value="Winged helix-like DNA-binding domain superfamily/Winged helix DNA-binding domain"/>
    <property type="match status" value="1"/>
</dbReference>
<dbReference type="InterPro" id="IPR036866">
    <property type="entry name" value="RibonucZ/Hydroxyglut_hydro"/>
</dbReference>
<dbReference type="InterPro" id="IPR050662">
    <property type="entry name" value="Sec-metab_biosynth-thioest"/>
</dbReference>